<evidence type="ECO:0000313" key="9">
    <source>
        <dbReference type="EMBL" id="SSD61896.1"/>
    </source>
</evidence>
<accession>A0A376BBB0</accession>
<keyword evidence="4" id="KW-0547">Nucleotide-binding</keyword>
<dbReference type="GO" id="GO:0004674">
    <property type="term" value="F:protein serine/threonine kinase activity"/>
    <property type="evidence" value="ECO:0007669"/>
    <property type="project" value="UniProtKB-KW"/>
</dbReference>
<dbReference type="FunFam" id="1.10.510.10:FF:000624">
    <property type="entry name" value="Mitogen-activated protein kinase"/>
    <property type="match status" value="1"/>
</dbReference>
<dbReference type="PROSITE" id="PS00108">
    <property type="entry name" value="PROTEIN_KINASE_ST"/>
    <property type="match status" value="1"/>
</dbReference>
<keyword evidence="3" id="KW-0808">Transferase</keyword>
<feature type="compositionally biased region" description="Polar residues" evidence="7">
    <location>
        <begin position="639"/>
        <end position="655"/>
    </location>
</feature>
<dbReference type="GO" id="GO:0005524">
    <property type="term" value="F:ATP binding"/>
    <property type="evidence" value="ECO:0007669"/>
    <property type="project" value="UniProtKB-KW"/>
</dbReference>
<protein>
    <recommendedName>
        <fullName evidence="8">Protein kinase domain-containing protein</fullName>
    </recommendedName>
</protein>
<dbReference type="Gene3D" id="3.30.200.20">
    <property type="entry name" value="Phosphorylase Kinase, domain 1"/>
    <property type="match status" value="1"/>
</dbReference>
<proteinExistence type="inferred from homology"/>
<evidence type="ECO:0000259" key="8">
    <source>
        <dbReference type="PROSITE" id="PS50011"/>
    </source>
</evidence>
<sequence>MKFQSASTQEYAIKQNSDANTIIQQEQPPPDVNNPPFFMPLKHFVDNYKCISELGTGSFGSVTLAKSVHNVDEFPYFEDTMLDHSEKYLPNYQHENYYNRKIGLVAIKTMMTKLNTLQDYTRVREIKFIFKLPSHRNLMSIFEVFIDDQSYKLHIVMEYMDQNLYQLMKARKHRLFSLPTLKSILSQILAGIHHIHKYEFFHRDIKPENILVSCSPKYYSKEWLFKNPVQENYIVKIADYGLAREIHNRNQYTTYVSTRWYRSPEILLRKNVYGKPVDIWAFGCVIVEVVTLKPLFPGSDELDQTWRILEVLGTPFLTMKNKENHYFPHGGIWEEASLLLAKLGLKFPYVEGIDIEKKIGNNILQDLCDVVKKCLTWNPDIRATVEELCCSPYFRNTVAQKEHLEHLHSTTYAQDIIVINNSEKSSKFAGLEITNTVNSKGTRAKKNGLQPTGPIQFLPTCTNLMKGIVNTRNATAQMNMDNDENIIQKINGNPNNYPMQNSAYETPSKVVLNTNDVLIQNICCGNNSNSNISMGDDFVTTPSRSSKCLEKNSSNVKHNQLSLQEMLQEVIGSEKQSKSYKHIPSRGKKDCSNFYDLENFSINPEGDEIDREDSKSFEEDVIDESIETSRQINRLLEENSGNNTIGGTYNNQDVSESYDVDSEGKKDEDISMKQAFKDSDEVIGNVLNLNKDDGNTIAKAQLEKEHFYDVGSDSDDSFINVYSELCNTIDDNKGSTELSATNNDSNYIYDHNINMGSEAKKQTTIHVPLMLDFFKYNNSDDKSGSGYTNDNNGVDNNTMNDGDISIRDIMNKSTTINSKNNPRLAGISSSRRNNITMMKVYD</sequence>
<dbReference type="EMBL" id="UFAJ01000970">
    <property type="protein sequence ID" value="SSD61896.1"/>
    <property type="molecule type" value="Genomic_DNA"/>
</dbReference>
<dbReference type="Pfam" id="PF00069">
    <property type="entry name" value="Pkinase"/>
    <property type="match status" value="1"/>
</dbReference>
<dbReference type="PANTHER" id="PTHR24055">
    <property type="entry name" value="MITOGEN-ACTIVATED PROTEIN KINASE"/>
    <property type="match status" value="1"/>
</dbReference>
<evidence type="ECO:0000256" key="6">
    <source>
        <dbReference type="ARBA" id="ARBA00022840"/>
    </source>
</evidence>
<evidence type="ECO:0000313" key="10">
    <source>
        <dbReference type="Proteomes" id="UP000262825"/>
    </source>
</evidence>
<dbReference type="VEuPathDB" id="FungiDB:SCODWIG_03657"/>
<feature type="region of interest" description="Disordered" evidence="7">
    <location>
        <begin position="639"/>
        <end position="667"/>
    </location>
</feature>
<name>A0A376BBB0_9ASCO</name>
<feature type="domain" description="Protein kinase" evidence="8">
    <location>
        <begin position="48"/>
        <end position="394"/>
    </location>
</feature>
<dbReference type="InterPro" id="IPR050117">
    <property type="entry name" value="MAPK"/>
</dbReference>
<reference evidence="10" key="1">
    <citation type="submission" date="2018-06" db="EMBL/GenBank/DDBJ databases">
        <authorList>
            <person name="Guldener U."/>
        </authorList>
    </citation>
    <scope>NUCLEOTIDE SEQUENCE [LARGE SCALE GENOMIC DNA]</scope>
    <source>
        <strain evidence="10">UTAD17</strain>
    </source>
</reference>
<keyword evidence="10" id="KW-1185">Reference proteome</keyword>
<evidence type="ECO:0000256" key="5">
    <source>
        <dbReference type="ARBA" id="ARBA00022777"/>
    </source>
</evidence>
<dbReference type="AlphaFoldDB" id="A0A376BBB0"/>
<evidence type="ECO:0000256" key="4">
    <source>
        <dbReference type="ARBA" id="ARBA00022741"/>
    </source>
</evidence>
<dbReference type="InterPro" id="IPR008271">
    <property type="entry name" value="Ser/Thr_kinase_AS"/>
</dbReference>
<dbReference type="SMART" id="SM00220">
    <property type="entry name" value="S_TKc"/>
    <property type="match status" value="1"/>
</dbReference>
<dbReference type="InterPro" id="IPR011009">
    <property type="entry name" value="Kinase-like_dom_sf"/>
</dbReference>
<organism evidence="9 10">
    <name type="scientific">Saccharomycodes ludwigii</name>
    <dbReference type="NCBI Taxonomy" id="36035"/>
    <lineage>
        <taxon>Eukaryota</taxon>
        <taxon>Fungi</taxon>
        <taxon>Dikarya</taxon>
        <taxon>Ascomycota</taxon>
        <taxon>Saccharomycotina</taxon>
        <taxon>Saccharomycetes</taxon>
        <taxon>Saccharomycodales</taxon>
        <taxon>Saccharomycodaceae</taxon>
        <taxon>Saccharomycodes</taxon>
    </lineage>
</organism>
<comment type="similarity">
    <text evidence="1">Belongs to the protein kinase superfamily. CMGC Ser/Thr protein kinase family. CDC2/CDKX subfamily.</text>
</comment>
<evidence type="ECO:0000256" key="1">
    <source>
        <dbReference type="ARBA" id="ARBA00006485"/>
    </source>
</evidence>
<evidence type="ECO:0000256" key="2">
    <source>
        <dbReference type="ARBA" id="ARBA00022527"/>
    </source>
</evidence>
<dbReference type="InterPro" id="IPR000719">
    <property type="entry name" value="Prot_kinase_dom"/>
</dbReference>
<dbReference type="SUPFAM" id="SSF56112">
    <property type="entry name" value="Protein kinase-like (PK-like)"/>
    <property type="match status" value="1"/>
</dbReference>
<dbReference type="Proteomes" id="UP000262825">
    <property type="component" value="Unassembled WGS sequence"/>
</dbReference>
<evidence type="ECO:0000256" key="3">
    <source>
        <dbReference type="ARBA" id="ARBA00022679"/>
    </source>
</evidence>
<keyword evidence="6" id="KW-0067">ATP-binding</keyword>
<keyword evidence="2" id="KW-0723">Serine/threonine-protein kinase</keyword>
<keyword evidence="5" id="KW-0418">Kinase</keyword>
<evidence type="ECO:0000256" key="7">
    <source>
        <dbReference type="SAM" id="MobiDB-lite"/>
    </source>
</evidence>
<dbReference type="CDD" id="cd07830">
    <property type="entry name" value="STKc_MAK_like"/>
    <property type="match status" value="1"/>
</dbReference>
<gene>
    <name evidence="9" type="ORF">SCODWIG_03657</name>
</gene>
<dbReference type="Gene3D" id="1.10.510.10">
    <property type="entry name" value="Transferase(Phosphotransferase) domain 1"/>
    <property type="match status" value="1"/>
</dbReference>
<dbReference type="PROSITE" id="PS50011">
    <property type="entry name" value="PROTEIN_KINASE_DOM"/>
    <property type="match status" value="1"/>
</dbReference>